<dbReference type="AlphaFoldDB" id="A0A9D1LWG1"/>
<organism evidence="11 12">
    <name type="scientific">Candidatus Avimonoglobus intestinipullorum</name>
    <dbReference type="NCBI Taxonomy" id="2840699"/>
    <lineage>
        <taxon>Bacteria</taxon>
        <taxon>Bacillati</taxon>
        <taxon>Bacillota</taxon>
        <taxon>Clostridia</taxon>
        <taxon>Eubacteriales</taxon>
        <taxon>Candidatus Avimonoglobus</taxon>
    </lineage>
</organism>
<dbReference type="GO" id="GO:0043952">
    <property type="term" value="P:protein transport by the Sec complex"/>
    <property type="evidence" value="ECO:0007669"/>
    <property type="project" value="TreeGrafter"/>
</dbReference>
<keyword evidence="3 10" id="KW-0813">Transport</keyword>
<dbReference type="InterPro" id="IPR004692">
    <property type="entry name" value="SecG"/>
</dbReference>
<comment type="similarity">
    <text evidence="2 10">Belongs to the SecG family.</text>
</comment>
<keyword evidence="5 10" id="KW-0812">Transmembrane</keyword>
<evidence type="ECO:0000256" key="1">
    <source>
        <dbReference type="ARBA" id="ARBA00004651"/>
    </source>
</evidence>
<feature type="transmembrane region" description="Helical" evidence="10">
    <location>
        <begin position="6"/>
        <end position="22"/>
    </location>
</feature>
<evidence type="ECO:0000256" key="9">
    <source>
        <dbReference type="ARBA" id="ARBA00023136"/>
    </source>
</evidence>
<dbReference type="PANTHER" id="PTHR34182:SF1">
    <property type="entry name" value="PROTEIN-EXPORT MEMBRANE PROTEIN SECG"/>
    <property type="match status" value="1"/>
</dbReference>
<comment type="function">
    <text evidence="10">Involved in protein export. Participates in an early event of protein translocation.</text>
</comment>
<feature type="transmembrane region" description="Helical" evidence="10">
    <location>
        <begin position="60"/>
        <end position="80"/>
    </location>
</feature>
<comment type="subcellular location">
    <subcellularLocation>
        <location evidence="1 10">Cell membrane</location>
        <topology evidence="1 10">Multi-pass membrane protein</topology>
    </subcellularLocation>
</comment>
<proteinExistence type="inferred from homology"/>
<evidence type="ECO:0000256" key="5">
    <source>
        <dbReference type="ARBA" id="ARBA00022692"/>
    </source>
</evidence>
<reference evidence="11" key="1">
    <citation type="submission" date="2020-10" db="EMBL/GenBank/DDBJ databases">
        <authorList>
            <person name="Gilroy R."/>
        </authorList>
    </citation>
    <scope>NUCLEOTIDE SEQUENCE</scope>
    <source>
        <strain evidence="11">ChiSjej4B22-9803</strain>
    </source>
</reference>
<dbReference type="Proteomes" id="UP000824111">
    <property type="component" value="Unassembled WGS sequence"/>
</dbReference>
<reference evidence="11" key="2">
    <citation type="journal article" date="2021" name="PeerJ">
        <title>Extensive microbial diversity within the chicken gut microbiome revealed by metagenomics and culture.</title>
        <authorList>
            <person name="Gilroy R."/>
            <person name="Ravi A."/>
            <person name="Getino M."/>
            <person name="Pursley I."/>
            <person name="Horton D.L."/>
            <person name="Alikhan N.F."/>
            <person name="Baker D."/>
            <person name="Gharbi K."/>
            <person name="Hall N."/>
            <person name="Watson M."/>
            <person name="Adriaenssens E.M."/>
            <person name="Foster-Nyarko E."/>
            <person name="Jarju S."/>
            <person name="Secka A."/>
            <person name="Antonio M."/>
            <person name="Oren A."/>
            <person name="Chaudhuri R.R."/>
            <person name="La Ragione R."/>
            <person name="Hildebrand F."/>
            <person name="Pallen M.J."/>
        </authorList>
    </citation>
    <scope>NUCLEOTIDE SEQUENCE</scope>
    <source>
        <strain evidence="11">ChiSjej4B22-9803</strain>
    </source>
</reference>
<protein>
    <recommendedName>
        <fullName evidence="10">Protein-export membrane protein SecG</fullName>
    </recommendedName>
</protein>
<name>A0A9D1LWG1_9FIRM</name>
<evidence type="ECO:0000256" key="3">
    <source>
        <dbReference type="ARBA" id="ARBA00022448"/>
    </source>
</evidence>
<dbReference type="GO" id="GO:0015450">
    <property type="term" value="F:protein-transporting ATPase activity"/>
    <property type="evidence" value="ECO:0007669"/>
    <property type="project" value="UniProtKB-UniRule"/>
</dbReference>
<evidence type="ECO:0000256" key="6">
    <source>
        <dbReference type="ARBA" id="ARBA00022927"/>
    </source>
</evidence>
<evidence type="ECO:0000256" key="4">
    <source>
        <dbReference type="ARBA" id="ARBA00022475"/>
    </source>
</evidence>
<dbReference type="PANTHER" id="PTHR34182">
    <property type="entry name" value="PROTEIN-EXPORT MEMBRANE PROTEIN SECG"/>
    <property type="match status" value="1"/>
</dbReference>
<dbReference type="GO" id="GO:0009306">
    <property type="term" value="P:protein secretion"/>
    <property type="evidence" value="ECO:0007669"/>
    <property type="project" value="UniProtKB-UniRule"/>
</dbReference>
<keyword evidence="8 10" id="KW-0811">Translocation</keyword>
<keyword evidence="7 10" id="KW-1133">Transmembrane helix</keyword>
<dbReference type="EMBL" id="DVND01000191">
    <property type="protein sequence ID" value="HIU49241.1"/>
    <property type="molecule type" value="Genomic_DNA"/>
</dbReference>
<evidence type="ECO:0000313" key="12">
    <source>
        <dbReference type="Proteomes" id="UP000824111"/>
    </source>
</evidence>
<dbReference type="Pfam" id="PF03840">
    <property type="entry name" value="SecG"/>
    <property type="match status" value="1"/>
</dbReference>
<evidence type="ECO:0000256" key="2">
    <source>
        <dbReference type="ARBA" id="ARBA00008445"/>
    </source>
</evidence>
<dbReference type="GO" id="GO:0005886">
    <property type="term" value="C:plasma membrane"/>
    <property type="evidence" value="ECO:0007669"/>
    <property type="project" value="UniProtKB-SubCell"/>
</dbReference>
<dbReference type="NCBIfam" id="TIGR00810">
    <property type="entry name" value="secG"/>
    <property type="match status" value="1"/>
</dbReference>
<dbReference type="PRINTS" id="PR01651">
    <property type="entry name" value="SECGEXPORT"/>
</dbReference>
<evidence type="ECO:0000313" key="11">
    <source>
        <dbReference type="EMBL" id="HIU49241.1"/>
    </source>
</evidence>
<sequence>MTTLFTVLHIAVCILLIVIVLLQEGKDPGMRGISGTMPDSGDTFFNKSSGRTKAAMLSKITVMFAILFLITTMVMVLLQAQ</sequence>
<evidence type="ECO:0000256" key="8">
    <source>
        <dbReference type="ARBA" id="ARBA00023010"/>
    </source>
</evidence>
<evidence type="ECO:0000256" key="7">
    <source>
        <dbReference type="ARBA" id="ARBA00022989"/>
    </source>
</evidence>
<keyword evidence="4 10" id="KW-1003">Cell membrane</keyword>
<accession>A0A9D1LWG1</accession>
<comment type="caution">
    <text evidence="11">The sequence shown here is derived from an EMBL/GenBank/DDBJ whole genome shotgun (WGS) entry which is preliminary data.</text>
</comment>
<keyword evidence="6 10" id="KW-0653">Protein transport</keyword>
<gene>
    <name evidence="11" type="primary">secG</name>
    <name evidence="11" type="ORF">IAB04_07725</name>
</gene>
<evidence type="ECO:0000256" key="10">
    <source>
        <dbReference type="RuleBase" id="RU365087"/>
    </source>
</evidence>
<dbReference type="GO" id="GO:0065002">
    <property type="term" value="P:intracellular protein transmembrane transport"/>
    <property type="evidence" value="ECO:0007669"/>
    <property type="project" value="TreeGrafter"/>
</dbReference>
<keyword evidence="9 10" id="KW-0472">Membrane</keyword>